<gene>
    <name evidence="2" type="ORF">IAA20_08375</name>
</gene>
<name>A0A9D2F8X6_9ENTE</name>
<dbReference type="Gene3D" id="3.40.50.1820">
    <property type="entry name" value="alpha/beta hydrolase"/>
    <property type="match status" value="1"/>
</dbReference>
<comment type="caution">
    <text evidence="2">The sequence shown here is derived from an EMBL/GenBank/DDBJ whole genome shotgun (WGS) entry which is preliminary data.</text>
</comment>
<dbReference type="Pfam" id="PF01738">
    <property type="entry name" value="DLH"/>
    <property type="match status" value="1"/>
</dbReference>
<dbReference type="EMBL" id="DXBN01000194">
    <property type="protein sequence ID" value="HIZ53941.1"/>
    <property type="molecule type" value="Genomic_DNA"/>
</dbReference>
<feature type="domain" description="Dienelactone hydrolase" evidence="1">
    <location>
        <begin position="73"/>
        <end position="180"/>
    </location>
</feature>
<sequence length="198" mass="22329">MRHIHIPGKNNHAIVLLHGTGGSASSLFEIGQKIDPQAALIGFQGEVEEQGMARYFARYSDGSFDLRSLASATYDFKDTLEKTIKHYGLEDFTITVVGYSNGANLAVNVFKEFENMPINHALLFHPSPVRSEIPFKQQEGLRMLITSGDNDPYITIDQFNQLHKQLKAANIQVETLVHHYGHQLTYEEIDKAKELIEE</sequence>
<dbReference type="AlphaFoldDB" id="A0A9D2F8X6"/>
<dbReference type="Proteomes" id="UP000824063">
    <property type="component" value="Unassembled WGS sequence"/>
</dbReference>
<dbReference type="SUPFAM" id="SSF53474">
    <property type="entry name" value="alpha/beta-Hydrolases"/>
    <property type="match status" value="1"/>
</dbReference>
<organism evidence="2 3">
    <name type="scientific">Candidatus Enterococcus avicola</name>
    <dbReference type="NCBI Taxonomy" id="2838561"/>
    <lineage>
        <taxon>Bacteria</taxon>
        <taxon>Bacillati</taxon>
        <taxon>Bacillota</taxon>
        <taxon>Bacilli</taxon>
        <taxon>Lactobacillales</taxon>
        <taxon>Enterococcaceae</taxon>
        <taxon>Enterococcus</taxon>
    </lineage>
</organism>
<reference evidence="2" key="2">
    <citation type="submission" date="2021-04" db="EMBL/GenBank/DDBJ databases">
        <authorList>
            <person name="Gilroy R."/>
        </authorList>
    </citation>
    <scope>NUCLEOTIDE SEQUENCE</scope>
    <source>
        <strain evidence="2">CHK172-16539</strain>
    </source>
</reference>
<evidence type="ECO:0000259" key="1">
    <source>
        <dbReference type="Pfam" id="PF01738"/>
    </source>
</evidence>
<dbReference type="InterPro" id="IPR029058">
    <property type="entry name" value="AB_hydrolase_fold"/>
</dbReference>
<proteinExistence type="predicted"/>
<protein>
    <submittedName>
        <fullName evidence="2">Dienelactone hydrolase family protein</fullName>
    </submittedName>
</protein>
<reference evidence="2" key="1">
    <citation type="journal article" date="2021" name="PeerJ">
        <title>Extensive microbial diversity within the chicken gut microbiome revealed by metagenomics and culture.</title>
        <authorList>
            <person name="Gilroy R."/>
            <person name="Ravi A."/>
            <person name="Getino M."/>
            <person name="Pursley I."/>
            <person name="Horton D.L."/>
            <person name="Alikhan N.F."/>
            <person name="Baker D."/>
            <person name="Gharbi K."/>
            <person name="Hall N."/>
            <person name="Watson M."/>
            <person name="Adriaenssens E.M."/>
            <person name="Foster-Nyarko E."/>
            <person name="Jarju S."/>
            <person name="Secka A."/>
            <person name="Antonio M."/>
            <person name="Oren A."/>
            <person name="Chaudhuri R.R."/>
            <person name="La Ragione R."/>
            <person name="Hildebrand F."/>
            <person name="Pallen M.J."/>
        </authorList>
    </citation>
    <scope>NUCLEOTIDE SEQUENCE</scope>
    <source>
        <strain evidence="2">CHK172-16539</strain>
    </source>
</reference>
<keyword evidence="2" id="KW-0378">Hydrolase</keyword>
<dbReference type="InterPro" id="IPR002925">
    <property type="entry name" value="Dienelactn_hydro"/>
</dbReference>
<accession>A0A9D2F8X6</accession>
<evidence type="ECO:0000313" key="2">
    <source>
        <dbReference type="EMBL" id="HIZ53941.1"/>
    </source>
</evidence>
<evidence type="ECO:0000313" key="3">
    <source>
        <dbReference type="Proteomes" id="UP000824063"/>
    </source>
</evidence>
<dbReference type="GO" id="GO:0016787">
    <property type="term" value="F:hydrolase activity"/>
    <property type="evidence" value="ECO:0007669"/>
    <property type="project" value="UniProtKB-KW"/>
</dbReference>